<dbReference type="EMBL" id="JSVC01000013">
    <property type="protein sequence ID" value="KIC94465.1"/>
    <property type="molecule type" value="Genomic_DNA"/>
</dbReference>
<name>A0A0C1IJW2_9BACT</name>
<gene>
    <name evidence="1" type="ORF">OI18_12620</name>
</gene>
<accession>A0A0C1IJW2</accession>
<comment type="caution">
    <text evidence="1">The sequence shown here is derived from an EMBL/GenBank/DDBJ whole genome shotgun (WGS) entry which is preliminary data.</text>
</comment>
<protein>
    <recommendedName>
        <fullName evidence="3">General stress protein CsbD</fullName>
    </recommendedName>
</protein>
<dbReference type="InterPro" id="IPR036629">
    <property type="entry name" value="YjbJ_sf"/>
</dbReference>
<keyword evidence="2" id="KW-1185">Reference proteome</keyword>
<dbReference type="Gene3D" id="1.10.1470.10">
    <property type="entry name" value="YjbJ"/>
    <property type="match status" value="1"/>
</dbReference>
<organism evidence="1 2">
    <name type="scientific">Flavihumibacter solisilvae</name>
    <dbReference type="NCBI Taxonomy" id="1349421"/>
    <lineage>
        <taxon>Bacteria</taxon>
        <taxon>Pseudomonadati</taxon>
        <taxon>Bacteroidota</taxon>
        <taxon>Chitinophagia</taxon>
        <taxon>Chitinophagales</taxon>
        <taxon>Chitinophagaceae</taxon>
        <taxon>Flavihumibacter</taxon>
    </lineage>
</organism>
<evidence type="ECO:0000313" key="2">
    <source>
        <dbReference type="Proteomes" id="UP000031408"/>
    </source>
</evidence>
<evidence type="ECO:0008006" key="3">
    <source>
        <dbReference type="Google" id="ProtNLM"/>
    </source>
</evidence>
<reference evidence="1 2" key="1">
    <citation type="submission" date="2014-11" db="EMBL/GenBank/DDBJ databases">
        <title>Genome sequence of Flavihumibacter solisilvae 3-3.</title>
        <authorList>
            <person name="Zhou G."/>
            <person name="Li M."/>
            <person name="Wang G."/>
        </authorList>
    </citation>
    <scope>NUCLEOTIDE SEQUENCE [LARGE SCALE GENOMIC DNA]</scope>
    <source>
        <strain evidence="1 2">3-3</strain>
    </source>
</reference>
<dbReference type="AlphaFoldDB" id="A0A0C1IJW2"/>
<dbReference type="Proteomes" id="UP000031408">
    <property type="component" value="Unassembled WGS sequence"/>
</dbReference>
<dbReference type="STRING" id="1349421.OI18_12620"/>
<dbReference type="OrthoDB" id="678790at2"/>
<sequence>MKEYELKIECSWDEVKEMLQEIEIDLTDEDLAYEQGQEKELLDRLSRKLNISVPEVKAWIESVSHNRGVAG</sequence>
<dbReference type="RefSeq" id="WP_039140290.1">
    <property type="nucleotide sequence ID" value="NZ_JSVC01000013.1"/>
</dbReference>
<proteinExistence type="predicted"/>
<evidence type="ECO:0000313" key="1">
    <source>
        <dbReference type="EMBL" id="KIC94465.1"/>
    </source>
</evidence>